<sequence>MTPVQRRMMALAIGLGLVYIALIPWLPYPGSWVLKPLPMLIFAVLMWQVFPGAAGRWLALGYVAAASGDFFLDYGQRDGMFRQALASFLVNQIAFLVAFAKLAAGSPWRWLRATPAIVYSVLLAFWLIPKAGALQVHVSVYIACLLGMVVMACRVEAAPRLLWLGAMLFLLADSLIGVNKFAAPFPNAVLVIVSIYFTGQTLIALGLLRHRAQASPTP</sequence>
<dbReference type="AlphaFoldDB" id="A0A2P6M6S5"/>
<feature type="transmembrane region" description="Helical" evidence="6">
    <location>
        <begin position="134"/>
        <end position="154"/>
    </location>
</feature>
<evidence type="ECO:0000256" key="6">
    <source>
        <dbReference type="SAM" id="Phobius"/>
    </source>
</evidence>
<comment type="similarity">
    <text evidence="2">Belongs to the TMEM86 family.</text>
</comment>
<evidence type="ECO:0008006" key="9">
    <source>
        <dbReference type="Google" id="ProtNLM"/>
    </source>
</evidence>
<dbReference type="GO" id="GO:0016020">
    <property type="term" value="C:membrane"/>
    <property type="evidence" value="ECO:0007669"/>
    <property type="project" value="UniProtKB-SubCell"/>
</dbReference>
<dbReference type="OrthoDB" id="8925650at2"/>
<evidence type="ECO:0000256" key="5">
    <source>
        <dbReference type="ARBA" id="ARBA00023136"/>
    </source>
</evidence>
<evidence type="ECO:0000256" key="4">
    <source>
        <dbReference type="ARBA" id="ARBA00022989"/>
    </source>
</evidence>
<feature type="transmembrane region" description="Helical" evidence="6">
    <location>
        <begin position="32"/>
        <end position="50"/>
    </location>
</feature>
<comment type="caution">
    <text evidence="7">The sequence shown here is derived from an EMBL/GenBank/DDBJ whole genome shotgun (WGS) entry which is preliminary data.</text>
</comment>
<dbReference type="PANTHER" id="PTHR31885:SF6">
    <property type="entry name" value="GH04784P"/>
    <property type="match status" value="1"/>
</dbReference>
<dbReference type="PANTHER" id="PTHR31885">
    <property type="entry name" value="GH04784P"/>
    <property type="match status" value="1"/>
</dbReference>
<evidence type="ECO:0000256" key="2">
    <source>
        <dbReference type="ARBA" id="ARBA00007375"/>
    </source>
</evidence>
<feature type="transmembrane region" description="Helical" evidence="6">
    <location>
        <begin position="188"/>
        <end position="208"/>
    </location>
</feature>
<dbReference type="InterPro" id="IPR012506">
    <property type="entry name" value="TMEM86B-like"/>
</dbReference>
<evidence type="ECO:0000313" key="7">
    <source>
        <dbReference type="EMBL" id="PRH81676.1"/>
    </source>
</evidence>
<organism evidence="7 8">
    <name type="scientific">Arenimonas caeni</name>
    <dbReference type="NCBI Taxonomy" id="2058085"/>
    <lineage>
        <taxon>Bacteria</taxon>
        <taxon>Pseudomonadati</taxon>
        <taxon>Pseudomonadota</taxon>
        <taxon>Gammaproteobacteria</taxon>
        <taxon>Lysobacterales</taxon>
        <taxon>Lysobacteraceae</taxon>
        <taxon>Arenimonas</taxon>
    </lineage>
</organism>
<protein>
    <recommendedName>
        <fullName evidence="9">Lysoplasmalogenase</fullName>
    </recommendedName>
</protein>
<dbReference type="GO" id="GO:0016787">
    <property type="term" value="F:hydrolase activity"/>
    <property type="evidence" value="ECO:0007669"/>
    <property type="project" value="TreeGrafter"/>
</dbReference>
<dbReference type="EMBL" id="PVLF01000019">
    <property type="protein sequence ID" value="PRH81676.1"/>
    <property type="molecule type" value="Genomic_DNA"/>
</dbReference>
<accession>A0A2P6M6S5</accession>
<name>A0A2P6M6S5_9GAMM</name>
<feature type="transmembrane region" description="Helical" evidence="6">
    <location>
        <begin position="7"/>
        <end position="26"/>
    </location>
</feature>
<feature type="transmembrane region" description="Helical" evidence="6">
    <location>
        <begin position="80"/>
        <end position="103"/>
    </location>
</feature>
<comment type="subcellular location">
    <subcellularLocation>
        <location evidence="1">Membrane</location>
        <topology evidence="1">Multi-pass membrane protein</topology>
    </subcellularLocation>
</comment>
<proteinExistence type="inferred from homology"/>
<dbReference type="RefSeq" id="WP_106991149.1">
    <property type="nucleotide sequence ID" value="NZ_JAVEVW010000067.1"/>
</dbReference>
<dbReference type="Pfam" id="PF07947">
    <property type="entry name" value="YhhN"/>
    <property type="match status" value="1"/>
</dbReference>
<evidence type="ECO:0000313" key="8">
    <source>
        <dbReference type="Proteomes" id="UP000241736"/>
    </source>
</evidence>
<evidence type="ECO:0000256" key="1">
    <source>
        <dbReference type="ARBA" id="ARBA00004141"/>
    </source>
</evidence>
<reference evidence="7 8" key="1">
    <citation type="submission" date="2018-03" db="EMBL/GenBank/DDBJ databases">
        <title>Arenimonas caeni sp. nov., isolated from activated sludge.</title>
        <authorList>
            <person name="Liu H."/>
        </authorList>
    </citation>
    <scope>NUCLEOTIDE SEQUENCE [LARGE SCALE GENOMIC DNA]</scope>
    <source>
        <strain evidence="8">z29</strain>
    </source>
</reference>
<keyword evidence="5 6" id="KW-0472">Membrane</keyword>
<gene>
    <name evidence="7" type="ORF">C6N40_11365</name>
</gene>
<keyword evidence="8" id="KW-1185">Reference proteome</keyword>
<keyword evidence="4 6" id="KW-1133">Transmembrane helix</keyword>
<feature type="transmembrane region" description="Helical" evidence="6">
    <location>
        <begin position="110"/>
        <end position="128"/>
    </location>
</feature>
<evidence type="ECO:0000256" key="3">
    <source>
        <dbReference type="ARBA" id="ARBA00022692"/>
    </source>
</evidence>
<dbReference type="Proteomes" id="UP000241736">
    <property type="component" value="Unassembled WGS sequence"/>
</dbReference>
<keyword evidence="3 6" id="KW-0812">Transmembrane</keyword>